<organism evidence="2 3">
    <name type="scientific">Armillaria solidipes</name>
    <dbReference type="NCBI Taxonomy" id="1076256"/>
    <lineage>
        <taxon>Eukaryota</taxon>
        <taxon>Fungi</taxon>
        <taxon>Dikarya</taxon>
        <taxon>Basidiomycota</taxon>
        <taxon>Agaricomycotina</taxon>
        <taxon>Agaricomycetes</taxon>
        <taxon>Agaricomycetidae</taxon>
        <taxon>Agaricales</taxon>
        <taxon>Marasmiineae</taxon>
        <taxon>Physalacriaceae</taxon>
        <taxon>Armillaria</taxon>
    </lineage>
</organism>
<protein>
    <submittedName>
        <fullName evidence="2">Uncharacterized protein</fullName>
    </submittedName>
</protein>
<evidence type="ECO:0000313" key="3">
    <source>
        <dbReference type="Proteomes" id="UP000218334"/>
    </source>
</evidence>
<feature type="compositionally biased region" description="Polar residues" evidence="1">
    <location>
        <begin position="30"/>
        <end position="43"/>
    </location>
</feature>
<dbReference type="EMBL" id="KZ293433">
    <property type="protein sequence ID" value="PBK68383.1"/>
    <property type="molecule type" value="Genomic_DNA"/>
</dbReference>
<evidence type="ECO:0000313" key="2">
    <source>
        <dbReference type="EMBL" id="PBK68383.1"/>
    </source>
</evidence>
<sequence>MIHAVHKSEFPSSKTSLRNSDLSPGGHGDVSSTPDWSSPEPSISLAQRCRSGSLTPPSHLHCRIPNDDLFPGGNGDGSSTPYWSSPEPSISLAQRCRSESLTPLRLPKLLRLYLDAYEYSERFVSQQLEKAERRGDFITALLARGIPEQAGSYIWDLYFGLIEICF</sequence>
<feature type="compositionally biased region" description="Polar residues" evidence="1">
    <location>
        <begin position="77"/>
        <end position="86"/>
    </location>
</feature>
<keyword evidence="3" id="KW-1185">Reference proteome</keyword>
<reference evidence="3" key="1">
    <citation type="journal article" date="2017" name="Nat. Ecol. Evol.">
        <title>Genome expansion and lineage-specific genetic innovations in the forest pathogenic fungi Armillaria.</title>
        <authorList>
            <person name="Sipos G."/>
            <person name="Prasanna A.N."/>
            <person name="Walter M.C."/>
            <person name="O'Connor E."/>
            <person name="Balint B."/>
            <person name="Krizsan K."/>
            <person name="Kiss B."/>
            <person name="Hess J."/>
            <person name="Varga T."/>
            <person name="Slot J."/>
            <person name="Riley R."/>
            <person name="Boka B."/>
            <person name="Rigling D."/>
            <person name="Barry K."/>
            <person name="Lee J."/>
            <person name="Mihaltcheva S."/>
            <person name="LaButti K."/>
            <person name="Lipzen A."/>
            <person name="Waldron R."/>
            <person name="Moloney N.M."/>
            <person name="Sperisen C."/>
            <person name="Kredics L."/>
            <person name="Vagvoelgyi C."/>
            <person name="Patrignani A."/>
            <person name="Fitzpatrick D."/>
            <person name="Nagy I."/>
            <person name="Doyle S."/>
            <person name="Anderson J.B."/>
            <person name="Grigoriev I.V."/>
            <person name="Gueldener U."/>
            <person name="Muensterkoetter M."/>
            <person name="Nagy L.G."/>
        </authorList>
    </citation>
    <scope>NUCLEOTIDE SEQUENCE [LARGE SCALE GENOMIC DNA]</scope>
    <source>
        <strain evidence="3">28-4</strain>
    </source>
</reference>
<dbReference type="AlphaFoldDB" id="A0A2H3BWV4"/>
<feature type="region of interest" description="Disordered" evidence="1">
    <location>
        <begin position="1"/>
        <end position="43"/>
    </location>
</feature>
<gene>
    <name evidence="2" type="ORF">ARMSODRAFT_976190</name>
</gene>
<dbReference type="Proteomes" id="UP000218334">
    <property type="component" value="Unassembled WGS sequence"/>
</dbReference>
<accession>A0A2H3BWV4</accession>
<feature type="compositionally biased region" description="Polar residues" evidence="1">
    <location>
        <begin position="10"/>
        <end position="22"/>
    </location>
</feature>
<evidence type="ECO:0000256" key="1">
    <source>
        <dbReference type="SAM" id="MobiDB-lite"/>
    </source>
</evidence>
<proteinExistence type="predicted"/>
<feature type="region of interest" description="Disordered" evidence="1">
    <location>
        <begin position="65"/>
        <end position="86"/>
    </location>
</feature>
<name>A0A2H3BWV4_9AGAR</name>